<dbReference type="Pfam" id="PF08666">
    <property type="entry name" value="SAF"/>
    <property type="match status" value="1"/>
</dbReference>
<sequence length="277" mass="30319">MRMIAILVLLAGFALAGGSVYYMYGMFKQAQAQLAQQPKIRTIPTVKIAVAAKDLRYGEPLTEKSVRMVEWPKNAAPANGFQRLEDLFVEGGEPRTVLRRMEPNEPILKSKVTGFGEKATVAALLDPGMRAHTFQVNAVSSIGGFMLPGTRIDVILTYKDRNEGIKTKYLMQNIEVIAVDQDTDRDRIDARVARTVTVQVTPRQVEQLTLAQSLGKITLALRGFGAQDVSDAEGITREDLLGDEPEAVADAPAAPEPEELKVKVRRGAAELQSVTVE</sequence>
<name>A0A1M7TKD4_9RHOB</name>
<dbReference type="STRING" id="1189325.SAMN04488119_10791"/>
<dbReference type="InterPro" id="IPR031571">
    <property type="entry name" value="RcpC_dom"/>
</dbReference>
<feature type="region of interest" description="Disordered" evidence="1">
    <location>
        <begin position="236"/>
        <end position="260"/>
    </location>
</feature>
<keyword evidence="4" id="KW-1185">Reference proteome</keyword>
<organism evidence="3 4">
    <name type="scientific">Oceanicella actignis</name>
    <dbReference type="NCBI Taxonomy" id="1189325"/>
    <lineage>
        <taxon>Bacteria</taxon>
        <taxon>Pseudomonadati</taxon>
        <taxon>Pseudomonadota</taxon>
        <taxon>Alphaproteobacteria</taxon>
        <taxon>Rhodobacterales</taxon>
        <taxon>Paracoccaceae</taxon>
        <taxon>Oceanicella</taxon>
    </lineage>
</organism>
<evidence type="ECO:0000256" key="1">
    <source>
        <dbReference type="SAM" id="MobiDB-lite"/>
    </source>
</evidence>
<dbReference type="InterPro" id="IPR017592">
    <property type="entry name" value="Pilus_assmbl_Flp-typ_CpaB"/>
</dbReference>
<evidence type="ECO:0000313" key="4">
    <source>
        <dbReference type="Proteomes" id="UP000184066"/>
    </source>
</evidence>
<dbReference type="RefSeq" id="WP_072747717.1">
    <property type="nucleotide sequence ID" value="NZ_FOHL01000007.1"/>
</dbReference>
<dbReference type="NCBIfam" id="TIGR03177">
    <property type="entry name" value="pilus_cpaB"/>
    <property type="match status" value="1"/>
</dbReference>
<dbReference type="CDD" id="cd11614">
    <property type="entry name" value="SAF_CpaB_FlgA_like"/>
    <property type="match status" value="1"/>
</dbReference>
<evidence type="ECO:0000313" key="3">
    <source>
        <dbReference type="EMBL" id="SHN71098.1"/>
    </source>
</evidence>
<dbReference type="Proteomes" id="UP000184066">
    <property type="component" value="Unassembled WGS sequence"/>
</dbReference>
<dbReference type="InterPro" id="IPR013974">
    <property type="entry name" value="SAF"/>
</dbReference>
<accession>A0A1M7TKD4</accession>
<dbReference type="AlphaFoldDB" id="A0A1M7TKD4"/>
<gene>
    <name evidence="3" type="ORF">SAMN05216200_10790</name>
</gene>
<proteinExistence type="predicted"/>
<dbReference type="OrthoDB" id="163768at2"/>
<feature type="domain" description="SAF" evidence="2">
    <location>
        <begin position="46"/>
        <end position="113"/>
    </location>
</feature>
<dbReference type="EMBL" id="FRDL01000007">
    <property type="protein sequence ID" value="SHN71098.1"/>
    <property type="molecule type" value="Genomic_DNA"/>
</dbReference>
<reference evidence="3 4" key="1">
    <citation type="submission" date="2016-12" db="EMBL/GenBank/DDBJ databases">
        <authorList>
            <person name="Song W.-J."/>
            <person name="Kurnit D.M."/>
        </authorList>
    </citation>
    <scope>NUCLEOTIDE SEQUENCE [LARGE SCALE GENOMIC DNA]</scope>
    <source>
        <strain evidence="3 4">CGMCC 1.10808</strain>
    </source>
</reference>
<protein>
    <submittedName>
        <fullName evidence="3">Pilus assembly protein CpaB</fullName>
    </submittedName>
</protein>
<dbReference type="Pfam" id="PF16976">
    <property type="entry name" value="RcpC"/>
    <property type="match status" value="1"/>
</dbReference>
<dbReference type="SMART" id="SM00858">
    <property type="entry name" value="SAF"/>
    <property type="match status" value="1"/>
</dbReference>
<evidence type="ECO:0000259" key="2">
    <source>
        <dbReference type="SMART" id="SM00858"/>
    </source>
</evidence>